<protein>
    <submittedName>
        <fullName evidence="1">Uncharacterized protein</fullName>
    </submittedName>
</protein>
<dbReference type="OrthoDB" id="9795636at2"/>
<gene>
    <name evidence="1" type="ORF">SAMN05216271_0735</name>
</gene>
<evidence type="ECO:0000313" key="2">
    <source>
        <dbReference type="Proteomes" id="UP000243413"/>
    </source>
</evidence>
<organism evidence="1 2">
    <name type="scientific">Halopseudomonas sabulinigri</name>
    <dbReference type="NCBI Taxonomy" id="472181"/>
    <lineage>
        <taxon>Bacteria</taxon>
        <taxon>Pseudomonadati</taxon>
        <taxon>Pseudomonadota</taxon>
        <taxon>Gammaproteobacteria</taxon>
        <taxon>Pseudomonadales</taxon>
        <taxon>Pseudomonadaceae</taxon>
        <taxon>Halopseudomonas</taxon>
    </lineage>
</organism>
<dbReference type="RefSeq" id="WP_092283942.1">
    <property type="nucleotide sequence ID" value="NZ_LT629763.1"/>
</dbReference>
<reference evidence="2" key="1">
    <citation type="submission" date="2016-10" db="EMBL/GenBank/DDBJ databases">
        <authorList>
            <person name="Varghese N."/>
            <person name="Submissions S."/>
        </authorList>
    </citation>
    <scope>NUCLEOTIDE SEQUENCE [LARGE SCALE GENOMIC DNA]</scope>
    <source>
        <strain evidence="2">JCM 14963</strain>
    </source>
</reference>
<dbReference type="EMBL" id="LT629763">
    <property type="protein sequence ID" value="SDR92017.1"/>
    <property type="molecule type" value="Genomic_DNA"/>
</dbReference>
<dbReference type="InterPro" id="IPR011051">
    <property type="entry name" value="RmlC_Cupin_sf"/>
</dbReference>
<accession>A0A1H1MZG6</accession>
<evidence type="ECO:0000313" key="1">
    <source>
        <dbReference type="EMBL" id="SDR92017.1"/>
    </source>
</evidence>
<dbReference type="STRING" id="472181.SAMN05216271_0735"/>
<name>A0A1H1MZG6_9GAMM</name>
<proteinExistence type="predicted"/>
<dbReference type="AlphaFoldDB" id="A0A1H1MZG6"/>
<dbReference type="SUPFAM" id="SSF51182">
    <property type="entry name" value="RmlC-like cupins"/>
    <property type="match status" value="1"/>
</dbReference>
<dbReference type="Proteomes" id="UP000243413">
    <property type="component" value="Chromosome I"/>
</dbReference>
<sequence length="176" mass="18758">MSILAMYEAGQWLCPARVLTHLEDITAVLIEREVRLLQLPTGLPEDRAQLQAAAAQRIADSGLPVPRCATAAEQKGEPGYAEVPSRLDAGAVQRSAGQWLLLSAGQARLCLGHADQALVLAVRHGDLVWIPSGHEWALVPAAGSACHWLNLVGDEQALNDTPVPGSKLGELQLLDI</sequence>